<protein>
    <submittedName>
        <fullName evidence="2">Uncharacterized protein</fullName>
    </submittedName>
</protein>
<dbReference type="Proteomes" id="UP000004750">
    <property type="component" value="Unassembled WGS sequence"/>
</dbReference>
<dbReference type="AlphaFoldDB" id="G9ZC25"/>
<dbReference type="EMBL" id="AGCM01000017">
    <property type="protein sequence ID" value="EHM55919.1"/>
    <property type="molecule type" value="Genomic_DNA"/>
</dbReference>
<comment type="caution">
    <text evidence="2">The sequence shown here is derived from an EMBL/GenBank/DDBJ whole genome shotgun (WGS) entry which is preliminary data.</text>
</comment>
<name>G9ZC25_9GAMM</name>
<dbReference type="HOGENOM" id="CLU_2599557_0_0_6"/>
<reference evidence="2 3" key="1">
    <citation type="submission" date="2011-08" db="EMBL/GenBank/DDBJ databases">
        <authorList>
            <person name="Weinstock G."/>
            <person name="Sodergren E."/>
            <person name="Clifton S."/>
            <person name="Fulton L."/>
            <person name="Fulton B."/>
            <person name="Courtney L."/>
            <person name="Fronick C."/>
            <person name="Harrison M."/>
            <person name="Strong C."/>
            <person name="Farmer C."/>
            <person name="Delahaunty K."/>
            <person name="Markovic C."/>
            <person name="Hall O."/>
            <person name="Minx P."/>
            <person name="Tomlinson C."/>
            <person name="Mitreva M."/>
            <person name="Hou S."/>
            <person name="Chen J."/>
            <person name="Wollam A."/>
            <person name="Pepin K.H."/>
            <person name="Johnson M."/>
            <person name="Bhonagiri V."/>
            <person name="Zhang X."/>
            <person name="Suruliraj S."/>
            <person name="Warren W."/>
            <person name="Chinwalla A."/>
            <person name="Mardis E.R."/>
            <person name="Wilson R.K."/>
        </authorList>
    </citation>
    <scope>NUCLEOTIDE SEQUENCE [LARGE SCALE GENOMIC DNA]</scope>
    <source>
        <strain evidence="2 3">F0432</strain>
    </source>
</reference>
<feature type="region of interest" description="Disordered" evidence="1">
    <location>
        <begin position="37"/>
        <end position="57"/>
    </location>
</feature>
<evidence type="ECO:0000313" key="3">
    <source>
        <dbReference type="Proteomes" id="UP000004750"/>
    </source>
</evidence>
<evidence type="ECO:0000313" key="2">
    <source>
        <dbReference type="EMBL" id="EHM55919.1"/>
    </source>
</evidence>
<dbReference type="STRING" id="797473.HMPREF9080_00301"/>
<gene>
    <name evidence="2" type="ORF">HMPREF9080_00301</name>
</gene>
<sequence>MEAFVIVGKQAIDDVCKHEGFFNWIVDGNKARSYPAWRPSPPENEGRHDTRPGHGLHGTLRCATRNFRKLFLIYQRITS</sequence>
<proteinExistence type="predicted"/>
<organism evidence="2 3">
    <name type="scientific">Cardiobacterium valvarum F0432</name>
    <dbReference type="NCBI Taxonomy" id="797473"/>
    <lineage>
        <taxon>Bacteria</taxon>
        <taxon>Pseudomonadati</taxon>
        <taxon>Pseudomonadota</taxon>
        <taxon>Gammaproteobacteria</taxon>
        <taxon>Cardiobacteriales</taxon>
        <taxon>Cardiobacteriaceae</taxon>
        <taxon>Cardiobacterium</taxon>
    </lineage>
</organism>
<evidence type="ECO:0000256" key="1">
    <source>
        <dbReference type="SAM" id="MobiDB-lite"/>
    </source>
</evidence>
<accession>G9ZC25</accession>